<dbReference type="Pfam" id="PF00884">
    <property type="entry name" value="Sulfatase"/>
    <property type="match status" value="1"/>
</dbReference>
<evidence type="ECO:0000256" key="2">
    <source>
        <dbReference type="ARBA" id="ARBA00022723"/>
    </source>
</evidence>
<keyword evidence="2" id="KW-0479">Metal-binding</keyword>
<protein>
    <submittedName>
        <fullName evidence="7">Sulfatase</fullName>
    </submittedName>
</protein>
<dbReference type="Proteomes" id="UP000233293">
    <property type="component" value="Unassembled WGS sequence"/>
</dbReference>
<dbReference type="Gene3D" id="3.30.1120.10">
    <property type="match status" value="1"/>
</dbReference>
<dbReference type="SUPFAM" id="SSF53649">
    <property type="entry name" value="Alkaline phosphatase-like"/>
    <property type="match status" value="1"/>
</dbReference>
<dbReference type="InterPro" id="IPR017850">
    <property type="entry name" value="Alkaline_phosphatase_core_sf"/>
</dbReference>
<dbReference type="OrthoDB" id="9795675at2"/>
<keyword evidence="4" id="KW-0106">Calcium</keyword>
<dbReference type="InterPro" id="IPR024607">
    <property type="entry name" value="Sulfatase_CS"/>
</dbReference>
<comment type="similarity">
    <text evidence="1">Belongs to the sulfatase family.</text>
</comment>
<comment type="caution">
    <text evidence="7">The sequence shown here is derived from an EMBL/GenBank/DDBJ whole genome shotgun (WGS) entry which is preliminary data.</text>
</comment>
<keyword evidence="5" id="KW-0732">Signal</keyword>
<sequence>MSATDMLRRTFLLSTLALSSSVALGSPRPSARRPNIIFILADDMGYGDASAYGQLKIHTPNIDRLAKEGVRFTQGYAGAPVCAPSRCALMTGMHTGHCRVRDNFALSAGHVGHKNTEEIRRASLTSEDHTVAEYLRTAGYHTGLMGKWHLDGYDPDAIPNKLGFDEFRGWLTQIGSTQGYWPEKRADNDRLIDIPENANGRHGRYDTTMITEDAIDFITRNKAQQFFLYVAYDSPHSPYTAPDFGPYANHPTWADDEKTYASMIYYMDRGIGQILDTIKQSNLDGETVIFFASDNGPRSEPTAQQTRVVDFFDSNGGLTGYKRDMYEGGIRDPWVARWPGHIPAGTVSEVPVYFPDFLPTALDLAGAPTPQSDGVSLLPFLLSPQRRANGRVLYWEFYEPEFRQAVRWGKWKAVRLTRGGPLELYDVSVDPWESKDIATRHPDIVAEIEQAMAREHVASPEYPDPL</sequence>
<dbReference type="AlphaFoldDB" id="A0A2N3PRN4"/>
<dbReference type="PANTHER" id="PTHR42693">
    <property type="entry name" value="ARYLSULFATASE FAMILY MEMBER"/>
    <property type="match status" value="1"/>
</dbReference>
<dbReference type="EMBL" id="PIUM01000024">
    <property type="protein sequence ID" value="PKU23070.1"/>
    <property type="molecule type" value="Genomic_DNA"/>
</dbReference>
<dbReference type="GO" id="GO:0046872">
    <property type="term" value="F:metal ion binding"/>
    <property type="evidence" value="ECO:0007669"/>
    <property type="project" value="UniProtKB-KW"/>
</dbReference>
<feature type="chain" id="PRO_5014729789" evidence="5">
    <location>
        <begin position="26"/>
        <end position="466"/>
    </location>
</feature>
<organism evidence="7 8">
    <name type="scientific">Telmatospirillum siberiense</name>
    <dbReference type="NCBI Taxonomy" id="382514"/>
    <lineage>
        <taxon>Bacteria</taxon>
        <taxon>Pseudomonadati</taxon>
        <taxon>Pseudomonadota</taxon>
        <taxon>Alphaproteobacteria</taxon>
        <taxon>Rhodospirillales</taxon>
        <taxon>Rhodospirillaceae</taxon>
        <taxon>Telmatospirillum</taxon>
    </lineage>
</organism>
<evidence type="ECO:0000256" key="3">
    <source>
        <dbReference type="ARBA" id="ARBA00022801"/>
    </source>
</evidence>
<dbReference type="GO" id="GO:0004065">
    <property type="term" value="F:arylsulfatase activity"/>
    <property type="evidence" value="ECO:0007669"/>
    <property type="project" value="TreeGrafter"/>
</dbReference>
<name>A0A2N3PRN4_9PROT</name>
<reference evidence="8" key="1">
    <citation type="submission" date="2017-12" db="EMBL/GenBank/DDBJ databases">
        <title>Draft genome sequence of Telmatospirillum siberiense 26-4b1T, an acidotolerant peatland alphaproteobacterium potentially involved in sulfur cycling.</title>
        <authorList>
            <person name="Hausmann B."/>
            <person name="Pjevac P."/>
            <person name="Schreck K."/>
            <person name="Herbold C.W."/>
            <person name="Daims H."/>
            <person name="Wagner M."/>
            <person name="Pester M."/>
            <person name="Loy A."/>
        </authorList>
    </citation>
    <scope>NUCLEOTIDE SEQUENCE [LARGE SCALE GENOMIC DNA]</scope>
    <source>
        <strain evidence="8">26-4b1</strain>
    </source>
</reference>
<dbReference type="Gene3D" id="3.40.720.10">
    <property type="entry name" value="Alkaline Phosphatase, subunit A"/>
    <property type="match status" value="1"/>
</dbReference>
<gene>
    <name evidence="7" type="ORF">CWS72_18755</name>
</gene>
<dbReference type="InterPro" id="IPR000917">
    <property type="entry name" value="Sulfatase_N"/>
</dbReference>
<accession>A0A2N3PRN4</accession>
<feature type="signal peptide" evidence="5">
    <location>
        <begin position="1"/>
        <end position="25"/>
    </location>
</feature>
<keyword evidence="8" id="KW-1185">Reference proteome</keyword>
<keyword evidence="3" id="KW-0378">Hydrolase</keyword>
<dbReference type="CDD" id="cd16145">
    <property type="entry name" value="ARS_like"/>
    <property type="match status" value="1"/>
</dbReference>
<dbReference type="RefSeq" id="WP_101252158.1">
    <property type="nucleotide sequence ID" value="NZ_PIUM01000024.1"/>
</dbReference>
<dbReference type="PROSITE" id="PS00523">
    <property type="entry name" value="SULFATASE_1"/>
    <property type="match status" value="1"/>
</dbReference>
<evidence type="ECO:0000256" key="4">
    <source>
        <dbReference type="ARBA" id="ARBA00022837"/>
    </source>
</evidence>
<dbReference type="PROSITE" id="PS51318">
    <property type="entry name" value="TAT"/>
    <property type="match status" value="1"/>
</dbReference>
<evidence type="ECO:0000256" key="5">
    <source>
        <dbReference type="SAM" id="SignalP"/>
    </source>
</evidence>
<dbReference type="InterPro" id="IPR050738">
    <property type="entry name" value="Sulfatase"/>
</dbReference>
<evidence type="ECO:0000259" key="6">
    <source>
        <dbReference type="Pfam" id="PF00884"/>
    </source>
</evidence>
<dbReference type="PANTHER" id="PTHR42693:SF53">
    <property type="entry name" value="ENDO-4-O-SULFATASE"/>
    <property type="match status" value="1"/>
</dbReference>
<evidence type="ECO:0000313" key="8">
    <source>
        <dbReference type="Proteomes" id="UP000233293"/>
    </source>
</evidence>
<dbReference type="InterPro" id="IPR006311">
    <property type="entry name" value="TAT_signal"/>
</dbReference>
<feature type="domain" description="Sulfatase N-terminal" evidence="6">
    <location>
        <begin position="34"/>
        <end position="367"/>
    </location>
</feature>
<proteinExistence type="inferred from homology"/>
<evidence type="ECO:0000313" key="7">
    <source>
        <dbReference type="EMBL" id="PKU23070.1"/>
    </source>
</evidence>
<evidence type="ECO:0000256" key="1">
    <source>
        <dbReference type="ARBA" id="ARBA00008779"/>
    </source>
</evidence>